<sequence length="104" mass="12268">MPEKERRFPPPKSIEDPEILKQVRNRVADMFKTFPSENAAAEAEKIRNGVKIPWNVIVEDYLIGTMANKFRIMREEEFNKARLLFFEGTLEEIQDKIEAAYHKK</sequence>
<accession>A0A1G1XLM7</accession>
<dbReference type="AlphaFoldDB" id="A0A1G1XLM7"/>
<reference evidence="1 2" key="1">
    <citation type="journal article" date="2016" name="Nat. Commun.">
        <title>Thousands of microbial genomes shed light on interconnected biogeochemical processes in an aquifer system.</title>
        <authorList>
            <person name="Anantharaman K."/>
            <person name="Brown C.T."/>
            <person name="Hug L.A."/>
            <person name="Sharon I."/>
            <person name="Castelle C.J."/>
            <person name="Probst A.J."/>
            <person name="Thomas B.C."/>
            <person name="Singh A."/>
            <person name="Wilkins M.J."/>
            <person name="Karaoz U."/>
            <person name="Brodie E.L."/>
            <person name="Williams K.H."/>
            <person name="Hubbard S.S."/>
            <person name="Banfield J.F."/>
        </authorList>
    </citation>
    <scope>NUCLEOTIDE SEQUENCE [LARGE SCALE GENOMIC DNA]</scope>
</reference>
<organism evidence="1 2">
    <name type="scientific">Candidatus Buchananbacteria bacterium RBG_13_36_9</name>
    <dbReference type="NCBI Taxonomy" id="1797530"/>
    <lineage>
        <taxon>Bacteria</taxon>
        <taxon>Candidatus Buchananiibacteriota</taxon>
    </lineage>
</organism>
<gene>
    <name evidence="1" type="ORF">A2Y82_03705</name>
</gene>
<dbReference type="Proteomes" id="UP000176498">
    <property type="component" value="Unassembled WGS sequence"/>
</dbReference>
<comment type="caution">
    <text evidence="1">The sequence shown here is derived from an EMBL/GenBank/DDBJ whole genome shotgun (WGS) entry which is preliminary data.</text>
</comment>
<name>A0A1G1XLM7_9BACT</name>
<proteinExistence type="predicted"/>
<evidence type="ECO:0000313" key="2">
    <source>
        <dbReference type="Proteomes" id="UP000176498"/>
    </source>
</evidence>
<evidence type="ECO:0000313" key="1">
    <source>
        <dbReference type="EMBL" id="OGY40939.1"/>
    </source>
</evidence>
<dbReference type="EMBL" id="MHHZ01000023">
    <property type="protein sequence ID" value="OGY40939.1"/>
    <property type="molecule type" value="Genomic_DNA"/>
</dbReference>
<protein>
    <submittedName>
        <fullName evidence="1">Uncharacterized protein</fullName>
    </submittedName>
</protein>